<dbReference type="PANTHER" id="PTHR36440:SF1">
    <property type="entry name" value="PUTATIVE (AFU_ORTHOLOGUE AFUA_8G07350)-RELATED"/>
    <property type="match status" value="1"/>
</dbReference>
<dbReference type="RefSeq" id="WP_184787817.1">
    <property type="nucleotide sequence ID" value="NZ_BONT01000091.1"/>
</dbReference>
<evidence type="ECO:0000313" key="3">
    <source>
        <dbReference type="Proteomes" id="UP000548476"/>
    </source>
</evidence>
<dbReference type="PANTHER" id="PTHR36440">
    <property type="entry name" value="PUTATIVE (AFU_ORTHOLOGUE AFUA_8G07350)-RELATED"/>
    <property type="match status" value="1"/>
</dbReference>
<dbReference type="InterPro" id="IPR014710">
    <property type="entry name" value="RmlC-like_jellyroll"/>
</dbReference>
<dbReference type="EMBL" id="JACHGT010000005">
    <property type="protein sequence ID" value="MBB6034970.1"/>
    <property type="molecule type" value="Genomic_DNA"/>
</dbReference>
<reference evidence="2 3" key="1">
    <citation type="submission" date="2020-08" db="EMBL/GenBank/DDBJ databases">
        <title>Genomic Encyclopedia of Type Strains, Phase IV (KMG-IV): sequencing the most valuable type-strain genomes for metagenomic binning, comparative biology and taxonomic classification.</title>
        <authorList>
            <person name="Goeker M."/>
        </authorList>
    </citation>
    <scope>NUCLEOTIDE SEQUENCE [LARGE SCALE GENOMIC DNA]</scope>
    <source>
        <strain evidence="2 3">YIM 65646</strain>
    </source>
</reference>
<sequence>MSTITLSRAATAETLVSDPASIITLLADSDTTGGAITANRSKFAEGSFGAPPHFHEKATEAFFVLDGTLQVLTGEEIVTLSKGDFLVVPPKTPHAFAPAPGAEADVLVLFTPGNDRFDYYRLLDRLARKEATVQDLRDSQERFDNHYTESTVWTGRKG</sequence>
<dbReference type="Gene3D" id="2.60.120.10">
    <property type="entry name" value="Jelly Rolls"/>
    <property type="match status" value="1"/>
</dbReference>
<dbReference type="Proteomes" id="UP000548476">
    <property type="component" value="Unassembled WGS sequence"/>
</dbReference>
<comment type="caution">
    <text evidence="2">The sequence shown here is derived from an EMBL/GenBank/DDBJ whole genome shotgun (WGS) entry which is preliminary data.</text>
</comment>
<dbReference type="Pfam" id="PF07883">
    <property type="entry name" value="Cupin_2"/>
    <property type="match status" value="1"/>
</dbReference>
<keyword evidence="3" id="KW-1185">Reference proteome</keyword>
<name>A0A841FSL7_9ACTN</name>
<accession>A0A841FSL7</accession>
<evidence type="ECO:0000259" key="1">
    <source>
        <dbReference type="Pfam" id="PF07883"/>
    </source>
</evidence>
<dbReference type="InterPro" id="IPR011051">
    <property type="entry name" value="RmlC_Cupin_sf"/>
</dbReference>
<dbReference type="GO" id="GO:0016853">
    <property type="term" value="F:isomerase activity"/>
    <property type="evidence" value="ECO:0007669"/>
    <property type="project" value="UniProtKB-KW"/>
</dbReference>
<keyword evidence="2" id="KW-0413">Isomerase</keyword>
<dbReference type="AlphaFoldDB" id="A0A841FSL7"/>
<dbReference type="SUPFAM" id="SSF51182">
    <property type="entry name" value="RmlC-like cupins"/>
    <property type="match status" value="1"/>
</dbReference>
<proteinExistence type="predicted"/>
<dbReference type="InterPro" id="IPR053146">
    <property type="entry name" value="QDO-like"/>
</dbReference>
<gene>
    <name evidence="2" type="ORF">HNR73_002824</name>
</gene>
<evidence type="ECO:0000313" key="2">
    <source>
        <dbReference type="EMBL" id="MBB6034970.1"/>
    </source>
</evidence>
<organism evidence="2 3">
    <name type="scientific">Phytomonospora endophytica</name>
    <dbReference type="NCBI Taxonomy" id="714109"/>
    <lineage>
        <taxon>Bacteria</taxon>
        <taxon>Bacillati</taxon>
        <taxon>Actinomycetota</taxon>
        <taxon>Actinomycetes</taxon>
        <taxon>Micromonosporales</taxon>
        <taxon>Micromonosporaceae</taxon>
        <taxon>Phytomonospora</taxon>
    </lineage>
</organism>
<feature type="domain" description="Cupin type-2" evidence="1">
    <location>
        <begin position="42"/>
        <end position="105"/>
    </location>
</feature>
<protein>
    <submittedName>
        <fullName evidence="2">Mannose-6-phosphate isomerase-like protein (Cupin superfamily)</fullName>
    </submittedName>
</protein>
<dbReference type="InterPro" id="IPR013096">
    <property type="entry name" value="Cupin_2"/>
</dbReference>